<evidence type="ECO:0008006" key="3">
    <source>
        <dbReference type="Google" id="ProtNLM"/>
    </source>
</evidence>
<reference evidence="1 2" key="1">
    <citation type="submission" date="2023-08" db="EMBL/GenBank/DDBJ databases">
        <title>Annotated Genome Sequence of Vanrija albida AlHP1.</title>
        <authorList>
            <person name="Herzog R."/>
        </authorList>
    </citation>
    <scope>NUCLEOTIDE SEQUENCE [LARGE SCALE GENOMIC DNA]</scope>
    <source>
        <strain evidence="1 2">AlHP1</strain>
    </source>
</reference>
<organism evidence="1 2">
    <name type="scientific">Vanrija albida</name>
    <dbReference type="NCBI Taxonomy" id="181172"/>
    <lineage>
        <taxon>Eukaryota</taxon>
        <taxon>Fungi</taxon>
        <taxon>Dikarya</taxon>
        <taxon>Basidiomycota</taxon>
        <taxon>Agaricomycotina</taxon>
        <taxon>Tremellomycetes</taxon>
        <taxon>Trichosporonales</taxon>
        <taxon>Trichosporonaceae</taxon>
        <taxon>Vanrija</taxon>
    </lineage>
</organism>
<dbReference type="EMBL" id="JBBXJM010000002">
    <property type="protein sequence ID" value="KAL1411867.1"/>
    <property type="molecule type" value="Genomic_DNA"/>
</dbReference>
<dbReference type="InterPro" id="IPR029058">
    <property type="entry name" value="AB_hydrolase_fold"/>
</dbReference>
<evidence type="ECO:0000313" key="2">
    <source>
        <dbReference type="Proteomes" id="UP001565368"/>
    </source>
</evidence>
<dbReference type="Gene3D" id="3.40.50.1820">
    <property type="entry name" value="alpha/beta hydrolase"/>
    <property type="match status" value="1"/>
</dbReference>
<accession>A0ABR3QB27</accession>
<proteinExistence type="predicted"/>
<sequence>MAPAKPVLPAIPSNKSQDPAHVMDFPTLNLGYEPCSKKEMNMVDLDINVFGLDEIVGSTKPIAVVIVSHGWANKAAQMENFASGMFHEIRRLGAEGKARVTRDVIIVTLDQRNHGKRRLKKDQLSYKNNPLRLTAMATTLKGGAQDHQLIMAYLEDYLFPHGERHIAEYMATGVSLGGHLLWRLMKEDPRIRVAVPIISCPPDSLVLVHTAHWRANGTLGTNAMYYPKHVREFYEDSTPDGVWVGRKILALHGDLDQVVPPVFSEASWPKVVAEAGRDSTEQVIQPGVGHICTPEMVRRASEWFYRWGACADAERGAKL</sequence>
<evidence type="ECO:0000313" key="1">
    <source>
        <dbReference type="EMBL" id="KAL1411867.1"/>
    </source>
</evidence>
<comment type="caution">
    <text evidence="1">The sequence shown here is derived from an EMBL/GenBank/DDBJ whole genome shotgun (WGS) entry which is preliminary data.</text>
</comment>
<dbReference type="RefSeq" id="XP_069211811.1">
    <property type="nucleotide sequence ID" value="XM_069351425.1"/>
</dbReference>
<dbReference type="PANTHER" id="PTHR47381:SF3">
    <property type="entry name" value="ALPHA_BETA-HYDROLASES SUPERFAMILY PROTEIN"/>
    <property type="match status" value="1"/>
</dbReference>
<name>A0ABR3QB27_9TREE</name>
<protein>
    <recommendedName>
        <fullName evidence="3">AB hydrolase-1 domain-containing protein</fullName>
    </recommendedName>
</protein>
<dbReference type="Proteomes" id="UP001565368">
    <property type="component" value="Unassembled WGS sequence"/>
</dbReference>
<dbReference type="GeneID" id="95983887"/>
<gene>
    <name evidence="1" type="ORF">Q8F55_002844</name>
</gene>
<dbReference type="PANTHER" id="PTHR47381">
    <property type="entry name" value="ALPHA/BETA-HYDROLASES SUPERFAMILY PROTEIN"/>
    <property type="match status" value="1"/>
</dbReference>
<dbReference type="SUPFAM" id="SSF53474">
    <property type="entry name" value="alpha/beta-Hydrolases"/>
    <property type="match status" value="1"/>
</dbReference>
<keyword evidence="2" id="KW-1185">Reference proteome</keyword>